<evidence type="ECO:0000256" key="3">
    <source>
        <dbReference type="ARBA" id="ARBA00022771"/>
    </source>
</evidence>
<evidence type="ECO:0000256" key="4">
    <source>
        <dbReference type="ARBA" id="ARBA00022833"/>
    </source>
</evidence>
<feature type="compositionally biased region" description="Polar residues" evidence="6">
    <location>
        <begin position="40"/>
        <end position="50"/>
    </location>
</feature>
<evidence type="ECO:0000259" key="7">
    <source>
        <dbReference type="PROSITE" id="PS50157"/>
    </source>
</evidence>
<dbReference type="AlphaFoldDB" id="A0ABD3EZX8"/>
<dbReference type="EMBL" id="JBIMZQ010000043">
    <property type="protein sequence ID" value="KAL3660120.1"/>
    <property type="molecule type" value="Genomic_DNA"/>
</dbReference>
<reference evidence="8 9" key="1">
    <citation type="submission" date="2024-09" db="EMBL/GenBank/DDBJ databases">
        <title>Genome sequencing and assembly of Phytophthora oleae, isolate VK10A, causative agent of rot of olive drupes.</title>
        <authorList>
            <person name="Conti Taguali S."/>
            <person name="Riolo M."/>
            <person name="La Spada F."/>
            <person name="Cacciola S.O."/>
            <person name="Dionisio G."/>
        </authorList>
    </citation>
    <scope>NUCLEOTIDE SEQUENCE [LARGE SCALE GENOMIC DNA]</scope>
    <source>
        <strain evidence="8 9">VK10A</strain>
    </source>
</reference>
<proteinExistence type="predicted"/>
<evidence type="ECO:0000256" key="1">
    <source>
        <dbReference type="ARBA" id="ARBA00022723"/>
    </source>
</evidence>
<name>A0ABD3EZX8_9STRA</name>
<dbReference type="GO" id="GO:0008270">
    <property type="term" value="F:zinc ion binding"/>
    <property type="evidence" value="ECO:0007669"/>
    <property type="project" value="UniProtKB-KW"/>
</dbReference>
<feature type="region of interest" description="Disordered" evidence="6">
    <location>
        <begin position="412"/>
        <end position="465"/>
    </location>
</feature>
<evidence type="ECO:0000313" key="9">
    <source>
        <dbReference type="Proteomes" id="UP001632037"/>
    </source>
</evidence>
<keyword evidence="2" id="KW-0677">Repeat</keyword>
<feature type="region of interest" description="Disordered" evidence="6">
    <location>
        <begin position="37"/>
        <end position="69"/>
    </location>
</feature>
<dbReference type="PROSITE" id="PS50157">
    <property type="entry name" value="ZINC_FINGER_C2H2_2"/>
    <property type="match status" value="3"/>
</dbReference>
<dbReference type="Gene3D" id="3.30.160.60">
    <property type="entry name" value="Classic Zinc Finger"/>
    <property type="match status" value="2"/>
</dbReference>
<evidence type="ECO:0000256" key="2">
    <source>
        <dbReference type="ARBA" id="ARBA00022737"/>
    </source>
</evidence>
<dbReference type="PANTHER" id="PTHR24408">
    <property type="entry name" value="ZINC FINGER PROTEIN"/>
    <property type="match status" value="1"/>
</dbReference>
<feature type="domain" description="C2H2-type" evidence="7">
    <location>
        <begin position="99"/>
        <end position="127"/>
    </location>
</feature>
<gene>
    <name evidence="8" type="ORF">V7S43_015042</name>
</gene>
<feature type="compositionally biased region" description="Polar residues" evidence="6">
    <location>
        <begin position="321"/>
        <end position="337"/>
    </location>
</feature>
<dbReference type="InterPro" id="IPR013087">
    <property type="entry name" value="Znf_C2H2_type"/>
</dbReference>
<feature type="compositionally biased region" description="Polar residues" evidence="6">
    <location>
        <begin position="455"/>
        <end position="465"/>
    </location>
</feature>
<protein>
    <recommendedName>
        <fullName evidence="7">C2H2-type domain-containing protein</fullName>
    </recommendedName>
</protein>
<keyword evidence="4" id="KW-0862">Zinc</keyword>
<keyword evidence="1" id="KW-0479">Metal-binding</keyword>
<feature type="region of interest" description="Disordered" evidence="6">
    <location>
        <begin position="299"/>
        <end position="379"/>
    </location>
</feature>
<evidence type="ECO:0000256" key="6">
    <source>
        <dbReference type="SAM" id="MobiDB-lite"/>
    </source>
</evidence>
<dbReference type="Pfam" id="PF00096">
    <property type="entry name" value="zf-C2H2"/>
    <property type="match status" value="1"/>
</dbReference>
<organism evidence="8 9">
    <name type="scientific">Phytophthora oleae</name>
    <dbReference type="NCBI Taxonomy" id="2107226"/>
    <lineage>
        <taxon>Eukaryota</taxon>
        <taxon>Sar</taxon>
        <taxon>Stramenopiles</taxon>
        <taxon>Oomycota</taxon>
        <taxon>Peronosporomycetes</taxon>
        <taxon>Peronosporales</taxon>
        <taxon>Peronosporaceae</taxon>
        <taxon>Phytophthora</taxon>
    </lineage>
</organism>
<keyword evidence="3 5" id="KW-0863">Zinc-finger</keyword>
<comment type="caution">
    <text evidence="8">The sequence shown here is derived from an EMBL/GenBank/DDBJ whole genome shotgun (WGS) entry which is preliminary data.</text>
</comment>
<dbReference type="SMART" id="SM00355">
    <property type="entry name" value="ZnF_C2H2"/>
    <property type="match status" value="3"/>
</dbReference>
<dbReference type="Proteomes" id="UP001632037">
    <property type="component" value="Unassembled WGS sequence"/>
</dbReference>
<evidence type="ECO:0000256" key="5">
    <source>
        <dbReference type="PROSITE-ProRule" id="PRU00042"/>
    </source>
</evidence>
<feature type="domain" description="C2H2-type" evidence="7">
    <location>
        <begin position="184"/>
        <end position="212"/>
    </location>
</feature>
<dbReference type="PANTHER" id="PTHR24408:SF58">
    <property type="entry name" value="TRANSCRIPTION FACTOR (TFIIIA), PUTATIVE (AFU_ORTHOLOGUE AFUA_1G05150)-RELATED"/>
    <property type="match status" value="1"/>
</dbReference>
<sequence length="739" mass="81105">MATEETVSNPSALAVQRPLQEIFPVRSVLGMLQRNERLSEQPTQSEQPANNVEHPENQDTNSQTTTTHREEIVSEFLPPQVNEASKETNIGEGVTAKVHPCPKCGKEFTTGTSLRTHLANVYPCDQPHPGMMPIEGKLESKTCFKCGKTFASWQGLRGHLQRIKPCDQEKPTATATRRRPAASRTCTKCGKTFSSPQSLRIHMNRVKPCDQTTMAGATTPTNSTPPTTPLAMNAEDAKKEAERKARARYQARKAYLKKRGRLDELGDPPIPYFIQSGESVKGIGEAVLNPTLKRNAEDILSREGDNVEPLAADAKKPRVNEVQSQEAESAGRQSNVWLTPLPKISTPPPQKQESPNDEKASEGSFVHRSTKDHGGDLLAGGCSCPPCVRKWARKLMNRMQQLEDEVVMLRQKKVASGDKADSPSSDSNSTNSPSPATQENPDKWSRNAGRPLPLETSTCTSSSSNVAVTTLSMAKPVDIFRSLTAYSSSNVVVSSQRHEGGLSSNVDKTYPVILPRPPVDPSLSIEVRRDDFTQSDGQQQQQSPTAVVLYGLGSDKKSLMDAYNHLNNQILVNERMVEKSSGHAQILAGFSPSFHSQVDELRASIVVEKNSRDIAAATLIAHEWKPQQAKIRKLLESVAPQNCPDEVQAYHMKWAEIAKESSTKDQVMDDLEKRIESLGQSGASSRSTFAEMGELSSKMAAEFAAKMALESEREVIYEGLVKSSPYIRSLVRNALTACP</sequence>
<dbReference type="InterPro" id="IPR036236">
    <property type="entry name" value="Znf_C2H2_sf"/>
</dbReference>
<dbReference type="SUPFAM" id="SSF57667">
    <property type="entry name" value="beta-beta-alpha zinc fingers"/>
    <property type="match status" value="1"/>
</dbReference>
<evidence type="ECO:0000313" key="8">
    <source>
        <dbReference type="EMBL" id="KAL3660120.1"/>
    </source>
</evidence>
<keyword evidence="9" id="KW-1185">Reference proteome</keyword>
<feature type="domain" description="C2H2-type" evidence="7">
    <location>
        <begin position="141"/>
        <end position="171"/>
    </location>
</feature>
<feature type="region of interest" description="Disordered" evidence="6">
    <location>
        <begin position="213"/>
        <end position="233"/>
    </location>
</feature>
<dbReference type="Pfam" id="PF13912">
    <property type="entry name" value="zf-C2H2_6"/>
    <property type="match status" value="2"/>
</dbReference>
<feature type="compositionally biased region" description="Low complexity" evidence="6">
    <location>
        <begin position="422"/>
        <end position="437"/>
    </location>
</feature>
<accession>A0ABD3EZX8</accession>